<gene>
    <name evidence="5" type="primary">sucD</name>
    <name evidence="5" type="ORF">SCFA_170015</name>
</gene>
<dbReference type="FunFam" id="3.30.1490.20:FF:000020">
    <property type="entry name" value="Protein lysine acetyltransferase"/>
    <property type="match status" value="1"/>
</dbReference>
<protein>
    <submittedName>
        <fullName evidence="5">Succinyl-CoA ligase (ADP-forming) subunit alpha</fullName>
        <ecNumber evidence="5">6.2.1.5</ecNumber>
    </submittedName>
</protein>
<evidence type="ECO:0000313" key="5">
    <source>
        <dbReference type="EMBL" id="VFU13292.1"/>
    </source>
</evidence>
<dbReference type="Pfam" id="PF13549">
    <property type="entry name" value="ATP-grasp_5"/>
    <property type="match status" value="1"/>
</dbReference>
<accession>A0A485LZQ7</accession>
<dbReference type="PANTHER" id="PTHR43334:SF1">
    <property type="entry name" value="3-HYDROXYPROPIONATE--COA LIGASE [ADP-FORMING]"/>
    <property type="match status" value="1"/>
</dbReference>
<keyword evidence="3" id="KW-0067">ATP-binding</keyword>
<dbReference type="EC" id="6.2.1.5" evidence="5"/>
<organism evidence="5">
    <name type="scientific">anaerobic digester metagenome</name>
    <dbReference type="NCBI Taxonomy" id="1263854"/>
    <lineage>
        <taxon>unclassified sequences</taxon>
        <taxon>metagenomes</taxon>
        <taxon>ecological metagenomes</taxon>
    </lineage>
</organism>
<dbReference type="InterPro" id="IPR051538">
    <property type="entry name" value="Acyl-CoA_Synth/Transferase"/>
</dbReference>
<evidence type="ECO:0000256" key="2">
    <source>
        <dbReference type="ARBA" id="ARBA00022741"/>
    </source>
</evidence>
<keyword evidence="2" id="KW-0547">Nucleotide-binding</keyword>
<dbReference type="EMBL" id="CAADRM010000078">
    <property type="protein sequence ID" value="VFU13292.1"/>
    <property type="molecule type" value="Genomic_DNA"/>
</dbReference>
<dbReference type="Gene3D" id="3.30.1490.20">
    <property type="entry name" value="ATP-grasp fold, A domain"/>
    <property type="match status" value="1"/>
</dbReference>
<dbReference type="Pfam" id="PF13607">
    <property type="entry name" value="Succ_CoA_lig"/>
    <property type="match status" value="1"/>
</dbReference>
<dbReference type="InterPro" id="IPR036291">
    <property type="entry name" value="NAD(P)-bd_dom_sf"/>
</dbReference>
<dbReference type="AlphaFoldDB" id="A0A485LZQ7"/>
<dbReference type="SMART" id="SM00881">
    <property type="entry name" value="CoA_binding"/>
    <property type="match status" value="1"/>
</dbReference>
<sequence>MHKLFYPDSIAIIGLSSKSSNIPRITLENLLRWGYRGRLFGVNPRSDDLHVDGIRMFREIEDLPEVPDLAYCLIPAKFVPDMVRRCGEFGIKRMAIPSGGFSEFSEEGERLARMTLENAREHGVRFVGPNGVTVANTDNGLCLPFVPLLKAPKGEMSIISQSGGVSLMMLNFLLDEQVGLAKFASIGNKLDLDEVDFLRYFGEDPQTGLICLYLESMPRGRDFIDAVREVNKPVVVYKANTTSAGKKAAMSHTAAVSNDEDIIDAAFEDAGVIRIHNFLDFIEVAKAFQLPPMKGRRIMVMSPAGGFSVITADLCEKAGFAFADMGSDFYESLQQFSNAGVIKFSNPLDMGDIYDPKLTTHVIYSVMHSDEVDGAMFVSQRPQMPQGEDVFHKMFLSDLSKETWGTILSSGKPLGVCLFGPARMIQQTKKSVEFPIFNSPEEMVYAMSVQMNYYARKMKPREEEERPSGINLDAARKWMSGRSGDFGEEILDLLSLFQVPVVWSRVASDVREAQSYAEEAGYPVVMKVVSPDALHKTDAGGVFVGVSTEAEVAETFETIRGNLEKYRPGARFDGVRVQRMAPEGYDMFVGGKNDPSFGPVILFGLGGIYVEVFRDVANSLCPAAASTISERLARLKSFAVLKGMRGKPAGDVPAFVDLAVRVSHLLAAFPQIKELDINPVRVLPKGMGVVALDARARIAGA</sequence>
<dbReference type="InterPro" id="IPR003781">
    <property type="entry name" value="CoA-bd"/>
</dbReference>
<dbReference type="Gene3D" id="3.30.470.20">
    <property type="entry name" value="ATP-grasp fold, B domain"/>
    <property type="match status" value="1"/>
</dbReference>
<dbReference type="SUPFAM" id="SSF52210">
    <property type="entry name" value="Succinyl-CoA synthetase domains"/>
    <property type="match status" value="2"/>
</dbReference>
<dbReference type="GO" id="GO:0005524">
    <property type="term" value="F:ATP binding"/>
    <property type="evidence" value="ECO:0007669"/>
    <property type="project" value="UniProtKB-KW"/>
</dbReference>
<dbReference type="Pfam" id="PF13380">
    <property type="entry name" value="CoA_binding_2"/>
    <property type="match status" value="1"/>
</dbReference>
<name>A0A485LZQ7_9ZZZZ</name>
<dbReference type="Gene3D" id="3.40.50.720">
    <property type="entry name" value="NAD(P)-binding Rossmann-like Domain"/>
    <property type="match status" value="1"/>
</dbReference>
<keyword evidence="1 5" id="KW-0436">Ligase</keyword>
<dbReference type="InterPro" id="IPR013815">
    <property type="entry name" value="ATP_grasp_subdomain_1"/>
</dbReference>
<dbReference type="GO" id="GO:0004775">
    <property type="term" value="F:succinate-CoA ligase (ADP-forming) activity"/>
    <property type="evidence" value="ECO:0007669"/>
    <property type="project" value="UniProtKB-EC"/>
</dbReference>
<evidence type="ECO:0000256" key="1">
    <source>
        <dbReference type="ARBA" id="ARBA00022598"/>
    </source>
</evidence>
<dbReference type="SUPFAM" id="SSF56059">
    <property type="entry name" value="Glutathione synthetase ATP-binding domain-like"/>
    <property type="match status" value="1"/>
</dbReference>
<reference evidence="5" key="1">
    <citation type="submission" date="2019-03" db="EMBL/GenBank/DDBJ databases">
        <authorList>
            <person name="Hao L."/>
        </authorList>
    </citation>
    <scope>NUCLEOTIDE SEQUENCE</scope>
</reference>
<evidence type="ECO:0000259" key="4">
    <source>
        <dbReference type="SMART" id="SM00881"/>
    </source>
</evidence>
<dbReference type="InterPro" id="IPR016102">
    <property type="entry name" value="Succinyl-CoA_synth-like"/>
</dbReference>
<dbReference type="InterPro" id="IPR032875">
    <property type="entry name" value="Succ_CoA_lig_flav_dom"/>
</dbReference>
<evidence type="ECO:0000256" key="3">
    <source>
        <dbReference type="ARBA" id="ARBA00022840"/>
    </source>
</evidence>
<proteinExistence type="predicted"/>
<dbReference type="Gene3D" id="3.40.50.261">
    <property type="entry name" value="Succinyl-CoA synthetase domains"/>
    <property type="match status" value="2"/>
</dbReference>
<feature type="domain" description="CoA-binding" evidence="4">
    <location>
        <begin position="4"/>
        <end position="101"/>
    </location>
</feature>
<dbReference type="PANTHER" id="PTHR43334">
    <property type="entry name" value="ACETATE--COA LIGASE [ADP-FORMING]"/>
    <property type="match status" value="1"/>
</dbReference>
<dbReference type="SUPFAM" id="SSF51735">
    <property type="entry name" value="NAD(P)-binding Rossmann-fold domains"/>
    <property type="match status" value="1"/>
</dbReference>